<dbReference type="Pfam" id="PF01555">
    <property type="entry name" value="N6_N4_Mtase"/>
    <property type="match status" value="1"/>
</dbReference>
<keyword evidence="2 4" id="KW-0808">Transferase</keyword>
<keyword evidence="1 4" id="KW-0489">Methyltransferase</keyword>
<dbReference type="EMBL" id="CP036426">
    <property type="protein sequence ID" value="QDV36948.1"/>
    <property type="molecule type" value="Genomic_DNA"/>
</dbReference>
<dbReference type="Gene3D" id="3.40.50.150">
    <property type="entry name" value="Vaccinia Virus protein VP39"/>
    <property type="match status" value="1"/>
</dbReference>
<feature type="domain" description="DNA methylase N-4/N-6" evidence="3">
    <location>
        <begin position="20"/>
        <end position="78"/>
    </location>
</feature>
<evidence type="ECO:0000256" key="2">
    <source>
        <dbReference type="ARBA" id="ARBA00022679"/>
    </source>
</evidence>
<dbReference type="GO" id="GO:0008170">
    <property type="term" value="F:N-methyltransferase activity"/>
    <property type="evidence" value="ECO:0007669"/>
    <property type="project" value="InterPro"/>
</dbReference>
<dbReference type="GO" id="GO:0032259">
    <property type="term" value="P:methylation"/>
    <property type="evidence" value="ECO:0007669"/>
    <property type="project" value="UniProtKB-KW"/>
</dbReference>
<evidence type="ECO:0000313" key="4">
    <source>
        <dbReference type="EMBL" id="QDV36948.1"/>
    </source>
</evidence>
<proteinExistence type="predicted"/>
<dbReference type="AlphaFoldDB" id="A0A518H7V2"/>
<dbReference type="EC" id="2.1.1.72" evidence="4"/>
<dbReference type="SUPFAM" id="SSF53335">
    <property type="entry name" value="S-adenosyl-L-methionine-dependent methyltransferases"/>
    <property type="match status" value="1"/>
</dbReference>
<reference evidence="4 5" key="1">
    <citation type="submission" date="2019-02" db="EMBL/GenBank/DDBJ databases">
        <title>Deep-cultivation of Planctomycetes and their phenomic and genomic characterization uncovers novel biology.</title>
        <authorList>
            <person name="Wiegand S."/>
            <person name="Jogler M."/>
            <person name="Boedeker C."/>
            <person name="Pinto D."/>
            <person name="Vollmers J."/>
            <person name="Rivas-Marin E."/>
            <person name="Kohn T."/>
            <person name="Peeters S.H."/>
            <person name="Heuer A."/>
            <person name="Rast P."/>
            <person name="Oberbeckmann S."/>
            <person name="Bunk B."/>
            <person name="Jeske O."/>
            <person name="Meyerdierks A."/>
            <person name="Storesund J.E."/>
            <person name="Kallscheuer N."/>
            <person name="Luecker S."/>
            <person name="Lage O.M."/>
            <person name="Pohl T."/>
            <person name="Merkel B.J."/>
            <person name="Hornburger P."/>
            <person name="Mueller R.-W."/>
            <person name="Bruemmer F."/>
            <person name="Labrenz M."/>
            <person name="Spormann A.M."/>
            <person name="Op den Camp H."/>
            <person name="Overmann J."/>
            <person name="Amann R."/>
            <person name="Jetten M.S.M."/>
            <person name="Mascher T."/>
            <person name="Medema M.H."/>
            <person name="Devos D.P."/>
            <person name="Kaster A.-K."/>
            <person name="Ovreas L."/>
            <person name="Rohde M."/>
            <person name="Galperin M.Y."/>
            <person name="Jogler C."/>
        </authorList>
    </citation>
    <scope>NUCLEOTIDE SEQUENCE [LARGE SCALE GENOMIC DNA]</scope>
    <source>
        <strain evidence="4 5">ElP</strain>
    </source>
</reference>
<organism evidence="4 5">
    <name type="scientific">Tautonia plasticadhaerens</name>
    <dbReference type="NCBI Taxonomy" id="2527974"/>
    <lineage>
        <taxon>Bacteria</taxon>
        <taxon>Pseudomonadati</taxon>
        <taxon>Planctomycetota</taxon>
        <taxon>Planctomycetia</taxon>
        <taxon>Isosphaerales</taxon>
        <taxon>Isosphaeraceae</taxon>
        <taxon>Tautonia</taxon>
    </lineage>
</organism>
<evidence type="ECO:0000313" key="5">
    <source>
        <dbReference type="Proteomes" id="UP000317835"/>
    </source>
</evidence>
<dbReference type="InterPro" id="IPR029063">
    <property type="entry name" value="SAM-dependent_MTases_sf"/>
</dbReference>
<evidence type="ECO:0000256" key="1">
    <source>
        <dbReference type="ARBA" id="ARBA00022603"/>
    </source>
</evidence>
<name>A0A518H7V2_9BACT</name>
<dbReference type="PRINTS" id="PR00508">
    <property type="entry name" value="S21N4MTFRASE"/>
</dbReference>
<keyword evidence="5" id="KW-1185">Reference proteome</keyword>
<protein>
    <submittedName>
        <fullName evidence="4">Modification methylase DpnIIB</fullName>
        <ecNumber evidence="4">2.1.1.72</ecNumber>
    </submittedName>
</protein>
<evidence type="ECO:0000259" key="3">
    <source>
        <dbReference type="Pfam" id="PF01555"/>
    </source>
</evidence>
<dbReference type="RefSeq" id="WP_231749234.1">
    <property type="nucleotide sequence ID" value="NZ_CP036426.1"/>
</dbReference>
<accession>A0A518H7V2</accession>
<sequence length="84" mass="9009">MARIGDVLVAPVGSNEPGVGHPAVFPLTLADQLIRTFSTEEDLVLDPFCGSGQTLLAGKGCGRRYLGIEREERYVQLALGRPGR</sequence>
<gene>
    <name evidence="4" type="primary">dpnA</name>
    <name evidence="4" type="ORF">ElP_48780</name>
</gene>
<dbReference type="InterPro" id="IPR002941">
    <property type="entry name" value="DNA_methylase_N4/N6"/>
</dbReference>
<dbReference type="InterPro" id="IPR001091">
    <property type="entry name" value="RM_Methyltransferase"/>
</dbReference>
<dbReference type="GO" id="GO:0009007">
    <property type="term" value="F:site-specific DNA-methyltransferase (adenine-specific) activity"/>
    <property type="evidence" value="ECO:0007669"/>
    <property type="project" value="UniProtKB-EC"/>
</dbReference>
<dbReference type="Proteomes" id="UP000317835">
    <property type="component" value="Chromosome"/>
</dbReference>
<dbReference type="GO" id="GO:0003677">
    <property type="term" value="F:DNA binding"/>
    <property type="evidence" value="ECO:0007669"/>
    <property type="project" value="InterPro"/>
</dbReference>
<dbReference type="KEGG" id="tpla:ElP_48780"/>